<organism evidence="1 2">
    <name type="scientific">Jeongeupia chitinilytica</name>
    <dbReference type="NCBI Taxonomy" id="1041641"/>
    <lineage>
        <taxon>Bacteria</taxon>
        <taxon>Pseudomonadati</taxon>
        <taxon>Pseudomonadota</taxon>
        <taxon>Betaproteobacteria</taxon>
        <taxon>Neisseriales</taxon>
        <taxon>Chitinibacteraceae</taxon>
        <taxon>Jeongeupia</taxon>
    </lineage>
</organism>
<dbReference type="InterPro" id="IPR005358">
    <property type="entry name" value="Puta_zinc/iron-chelating_dom"/>
</dbReference>
<dbReference type="InterPro" id="IPR016928">
    <property type="entry name" value="UCP029611"/>
</dbReference>
<evidence type="ECO:0000313" key="1">
    <source>
        <dbReference type="EMBL" id="GHD56564.1"/>
    </source>
</evidence>
<dbReference type="RefSeq" id="WP_189458467.1">
    <property type="nucleotide sequence ID" value="NZ_BMYO01000001.1"/>
</dbReference>
<protein>
    <submittedName>
        <fullName evidence="1">Fe-S oxidoreductase</fullName>
    </submittedName>
</protein>
<reference evidence="2" key="1">
    <citation type="journal article" date="2019" name="Int. J. Syst. Evol. Microbiol.">
        <title>The Global Catalogue of Microorganisms (GCM) 10K type strain sequencing project: providing services to taxonomists for standard genome sequencing and annotation.</title>
        <authorList>
            <consortium name="The Broad Institute Genomics Platform"/>
            <consortium name="The Broad Institute Genome Sequencing Center for Infectious Disease"/>
            <person name="Wu L."/>
            <person name="Ma J."/>
        </authorList>
    </citation>
    <scope>NUCLEOTIDE SEQUENCE [LARGE SCALE GENOMIC DNA]</scope>
    <source>
        <strain evidence="2">KCTC 23701</strain>
    </source>
</reference>
<sequence length="117" mass="13286">MTPHAQTIRFFRERIPSFECEPGCHDCCGPVTTSSEEMARLPRKTRAERDAALTELSCPHLGPRGCQVYAERPIICRLFGTTPKLACPRGRRPETMVDPAVEQLVYDFFARVRHVLV</sequence>
<dbReference type="Pfam" id="PF03692">
    <property type="entry name" value="CxxCxxCC"/>
    <property type="match status" value="1"/>
</dbReference>
<evidence type="ECO:0000313" key="2">
    <source>
        <dbReference type="Proteomes" id="UP000604737"/>
    </source>
</evidence>
<dbReference type="EMBL" id="BMYO01000001">
    <property type="protein sequence ID" value="GHD56564.1"/>
    <property type="molecule type" value="Genomic_DNA"/>
</dbReference>
<dbReference type="Proteomes" id="UP000604737">
    <property type="component" value="Unassembled WGS sequence"/>
</dbReference>
<comment type="caution">
    <text evidence="1">The sequence shown here is derived from an EMBL/GenBank/DDBJ whole genome shotgun (WGS) entry which is preliminary data.</text>
</comment>
<dbReference type="PIRSF" id="PIRSF029611">
    <property type="entry name" value="UCP029611"/>
    <property type="match status" value="1"/>
</dbReference>
<name>A0ABQ3GW85_9NEIS</name>
<proteinExistence type="predicted"/>
<gene>
    <name evidence="1" type="ORF">GCM10007350_03950</name>
</gene>
<accession>A0ABQ3GW85</accession>
<keyword evidence="2" id="KW-1185">Reference proteome</keyword>